<dbReference type="GO" id="GO:0008168">
    <property type="term" value="F:methyltransferase activity"/>
    <property type="evidence" value="ECO:0007669"/>
    <property type="project" value="UniProtKB-KW"/>
</dbReference>
<evidence type="ECO:0000259" key="1">
    <source>
        <dbReference type="Pfam" id="PF05050"/>
    </source>
</evidence>
<dbReference type="PANTHER" id="PTHR34203:SF15">
    <property type="entry name" value="SLL1173 PROTEIN"/>
    <property type="match status" value="1"/>
</dbReference>
<dbReference type="EMBL" id="SLXV01000004">
    <property type="protein sequence ID" value="TCP70105.1"/>
    <property type="molecule type" value="Genomic_DNA"/>
</dbReference>
<keyword evidence="2" id="KW-0808">Transferase</keyword>
<dbReference type="InterPro" id="IPR029063">
    <property type="entry name" value="SAM-dependent_MTases_sf"/>
</dbReference>
<dbReference type="Pfam" id="PF05050">
    <property type="entry name" value="Methyltransf_21"/>
    <property type="match status" value="1"/>
</dbReference>
<proteinExistence type="predicted"/>
<reference evidence="2 3" key="1">
    <citation type="submission" date="2019-03" db="EMBL/GenBank/DDBJ databases">
        <title>Genomic Encyclopedia of Type Strains, Phase IV (KMG-IV): sequencing the most valuable type-strain genomes for metagenomic binning, comparative biology and taxonomic classification.</title>
        <authorList>
            <person name="Goeker M."/>
        </authorList>
    </citation>
    <scope>NUCLEOTIDE SEQUENCE [LARGE SCALE GENOMIC DNA]</scope>
    <source>
        <strain evidence="2 3">DSM 46831</strain>
    </source>
</reference>
<dbReference type="Gene3D" id="3.40.50.150">
    <property type="entry name" value="Vaccinia Virus protein VP39"/>
    <property type="match status" value="1"/>
</dbReference>
<comment type="caution">
    <text evidence="2">The sequence shown here is derived from an EMBL/GenBank/DDBJ whole genome shotgun (WGS) entry which is preliminary data.</text>
</comment>
<gene>
    <name evidence="2" type="ORF">EDD57_10484</name>
</gene>
<dbReference type="SUPFAM" id="SSF53335">
    <property type="entry name" value="S-adenosyl-L-methionine-dependent methyltransferases"/>
    <property type="match status" value="1"/>
</dbReference>
<dbReference type="InterPro" id="IPR052514">
    <property type="entry name" value="SAM-dependent_MTase"/>
</dbReference>
<dbReference type="NCBIfam" id="TIGR01444">
    <property type="entry name" value="fkbM_fam"/>
    <property type="match status" value="1"/>
</dbReference>
<dbReference type="InterPro" id="IPR006342">
    <property type="entry name" value="FkbM_mtfrase"/>
</dbReference>
<dbReference type="PANTHER" id="PTHR34203">
    <property type="entry name" value="METHYLTRANSFERASE, FKBM FAMILY PROTEIN"/>
    <property type="match status" value="1"/>
</dbReference>
<organism evidence="2 3">
    <name type="scientific">Baia soyae</name>
    <dbReference type="NCBI Taxonomy" id="1544746"/>
    <lineage>
        <taxon>Bacteria</taxon>
        <taxon>Bacillati</taxon>
        <taxon>Bacillota</taxon>
        <taxon>Bacilli</taxon>
        <taxon>Bacillales</taxon>
        <taxon>Thermoactinomycetaceae</taxon>
        <taxon>Baia</taxon>
    </lineage>
</organism>
<sequence length="258" mass="29426">MSTRSVSKRTAQFNVIASPHSELVWNLMGSNGWEEHTFNILDRFLSVDHTYLDIGAWVGPTALYGAHLSKHVYAIEPDQVAFAEFKQNLDLNPLLSSKTTPINAALSGKSETINLYSNGAFGNSMSSIMPTGSDDSYTVEGITISDLMNKYNINDLNFIKMDVEGSEYFLVPAMEEFLESEKPTLYLSFHPPFLIGNLHREYPDVNEANNKFNEINRNLLEILRMYKYIYDVHGNSVSEEIVLNERHHREFVFSNEPW</sequence>
<name>A0A4R2RZ30_9BACL</name>
<protein>
    <submittedName>
        <fullName evidence="2">FkbM family methyltransferase</fullName>
    </submittedName>
</protein>
<accession>A0A4R2RZ30</accession>
<keyword evidence="3" id="KW-1185">Reference proteome</keyword>
<dbReference type="Proteomes" id="UP000294746">
    <property type="component" value="Unassembled WGS sequence"/>
</dbReference>
<evidence type="ECO:0000313" key="3">
    <source>
        <dbReference type="Proteomes" id="UP000294746"/>
    </source>
</evidence>
<evidence type="ECO:0000313" key="2">
    <source>
        <dbReference type="EMBL" id="TCP70105.1"/>
    </source>
</evidence>
<keyword evidence="2" id="KW-0489">Methyltransferase</keyword>
<feature type="domain" description="Methyltransferase FkbM" evidence="1">
    <location>
        <begin position="53"/>
        <end position="191"/>
    </location>
</feature>
<dbReference type="AlphaFoldDB" id="A0A4R2RZ30"/>
<dbReference type="RefSeq" id="WP_243649414.1">
    <property type="nucleotide sequence ID" value="NZ_SLXV01000004.1"/>
</dbReference>
<dbReference type="GO" id="GO:0032259">
    <property type="term" value="P:methylation"/>
    <property type="evidence" value="ECO:0007669"/>
    <property type="project" value="UniProtKB-KW"/>
</dbReference>